<dbReference type="PANTHER" id="PTHR46300:SF7">
    <property type="entry name" value="P450, PUTATIVE (EUROFUNG)-RELATED"/>
    <property type="match status" value="1"/>
</dbReference>
<dbReference type="InterPro" id="IPR001128">
    <property type="entry name" value="Cyt_P450"/>
</dbReference>
<evidence type="ECO:0008006" key="11">
    <source>
        <dbReference type="Google" id="ProtNLM"/>
    </source>
</evidence>
<sequence length="424" mass="48612">MQVFRGVLVASALCSVVAVYRLLRKLRTHVPEGKVFRISFCTREKSHSSLKTGLKLPPGPPRRFLLGNLTDLPKDKDWEAFEKWAKTYGDFTYLNIFGTSLLFVNSFKLQHELFDQRGAIYSDRFQSTMLHDLYECGFNWSVATMQYDDLWRRHRAVLHTVLNKATFMQYRGTLERYSRTLLVRLHHSPEKFLEHSRHILGAIILELTYGIKVQPENDPFVETSENATKIMGEVSSPGAFYVDFLPILKHVPAWFPGAGFQHKAKRLNQYLQDMIHIPFNNVKESIKAGKTTPSIISNFLEDLETRQDVVNLDEEEEILRYIGGVIYLGGIDTAESSFQSFLLAMILYPEAQHAAQGELDKVIGSKSLPSFEDRPNLPYIEAVVKETLRWHPVAPCGFPHRLKEDDIIGDYFIPKGTVVMGNIW</sequence>
<evidence type="ECO:0000256" key="7">
    <source>
        <dbReference type="ARBA" id="ARBA00023004"/>
    </source>
</evidence>
<dbReference type="EMBL" id="BPWL01000001">
    <property type="protein sequence ID" value="GJJ05859.1"/>
    <property type="molecule type" value="Genomic_DNA"/>
</dbReference>
<organism evidence="9 10">
    <name type="scientific">Clathrus columnatus</name>
    <dbReference type="NCBI Taxonomy" id="1419009"/>
    <lineage>
        <taxon>Eukaryota</taxon>
        <taxon>Fungi</taxon>
        <taxon>Dikarya</taxon>
        <taxon>Basidiomycota</taxon>
        <taxon>Agaricomycotina</taxon>
        <taxon>Agaricomycetes</taxon>
        <taxon>Phallomycetidae</taxon>
        <taxon>Phallales</taxon>
        <taxon>Clathraceae</taxon>
        <taxon>Clathrus</taxon>
    </lineage>
</organism>
<comment type="caution">
    <text evidence="9">The sequence shown here is derived from an EMBL/GenBank/DDBJ whole genome shotgun (WGS) entry which is preliminary data.</text>
</comment>
<dbReference type="GO" id="GO:0020037">
    <property type="term" value="F:heme binding"/>
    <property type="evidence" value="ECO:0007669"/>
    <property type="project" value="InterPro"/>
</dbReference>
<keyword evidence="7" id="KW-0408">Iron</keyword>
<keyword evidence="8" id="KW-0503">Monooxygenase</keyword>
<dbReference type="InterPro" id="IPR050364">
    <property type="entry name" value="Cytochrome_P450_fung"/>
</dbReference>
<dbReference type="SUPFAM" id="SSF48264">
    <property type="entry name" value="Cytochrome P450"/>
    <property type="match status" value="1"/>
</dbReference>
<comment type="cofactor">
    <cofactor evidence="1">
        <name>heme</name>
        <dbReference type="ChEBI" id="CHEBI:30413"/>
    </cofactor>
</comment>
<dbReference type="GO" id="GO:0004497">
    <property type="term" value="F:monooxygenase activity"/>
    <property type="evidence" value="ECO:0007669"/>
    <property type="project" value="UniProtKB-KW"/>
</dbReference>
<dbReference type="Proteomes" id="UP001050691">
    <property type="component" value="Unassembled WGS sequence"/>
</dbReference>
<evidence type="ECO:0000256" key="1">
    <source>
        <dbReference type="ARBA" id="ARBA00001971"/>
    </source>
</evidence>
<evidence type="ECO:0000313" key="9">
    <source>
        <dbReference type="EMBL" id="GJJ05859.1"/>
    </source>
</evidence>
<evidence type="ECO:0000256" key="3">
    <source>
        <dbReference type="ARBA" id="ARBA00010617"/>
    </source>
</evidence>
<evidence type="ECO:0000313" key="10">
    <source>
        <dbReference type="Proteomes" id="UP001050691"/>
    </source>
</evidence>
<name>A0AAV4ZZN8_9AGAM</name>
<protein>
    <recommendedName>
        <fullName evidence="11">Cytochrome P450</fullName>
    </recommendedName>
</protein>
<comment type="similarity">
    <text evidence="3">Belongs to the cytochrome P450 family.</text>
</comment>
<evidence type="ECO:0000256" key="2">
    <source>
        <dbReference type="ARBA" id="ARBA00005179"/>
    </source>
</evidence>
<accession>A0AAV4ZZN8</accession>
<proteinExistence type="inferred from homology"/>
<dbReference type="InterPro" id="IPR002401">
    <property type="entry name" value="Cyt_P450_E_grp-I"/>
</dbReference>
<dbReference type="GO" id="GO:0005506">
    <property type="term" value="F:iron ion binding"/>
    <property type="evidence" value="ECO:0007669"/>
    <property type="project" value="InterPro"/>
</dbReference>
<keyword evidence="4" id="KW-0349">Heme</keyword>
<keyword evidence="5" id="KW-0479">Metal-binding</keyword>
<dbReference type="PANTHER" id="PTHR46300">
    <property type="entry name" value="P450, PUTATIVE (EUROFUNG)-RELATED-RELATED"/>
    <property type="match status" value="1"/>
</dbReference>
<evidence type="ECO:0000256" key="5">
    <source>
        <dbReference type="ARBA" id="ARBA00022723"/>
    </source>
</evidence>
<dbReference type="InterPro" id="IPR036396">
    <property type="entry name" value="Cyt_P450_sf"/>
</dbReference>
<dbReference type="GO" id="GO:0016705">
    <property type="term" value="F:oxidoreductase activity, acting on paired donors, with incorporation or reduction of molecular oxygen"/>
    <property type="evidence" value="ECO:0007669"/>
    <property type="project" value="InterPro"/>
</dbReference>
<dbReference type="CDD" id="cd11065">
    <property type="entry name" value="CYP64-like"/>
    <property type="match status" value="1"/>
</dbReference>
<keyword evidence="10" id="KW-1185">Reference proteome</keyword>
<reference evidence="9" key="1">
    <citation type="submission" date="2021-10" db="EMBL/GenBank/DDBJ databases">
        <title>De novo Genome Assembly of Clathrus columnatus (Basidiomycota, Fungi) Using Illumina and Nanopore Sequence Data.</title>
        <authorList>
            <person name="Ogiso-Tanaka E."/>
            <person name="Itagaki H."/>
            <person name="Hosoya T."/>
            <person name="Hosaka K."/>
        </authorList>
    </citation>
    <scope>NUCLEOTIDE SEQUENCE</scope>
    <source>
        <strain evidence="9">MO-923</strain>
    </source>
</reference>
<evidence type="ECO:0000256" key="6">
    <source>
        <dbReference type="ARBA" id="ARBA00023002"/>
    </source>
</evidence>
<evidence type="ECO:0000256" key="8">
    <source>
        <dbReference type="ARBA" id="ARBA00023033"/>
    </source>
</evidence>
<dbReference type="Pfam" id="PF00067">
    <property type="entry name" value="p450"/>
    <property type="match status" value="1"/>
</dbReference>
<evidence type="ECO:0000256" key="4">
    <source>
        <dbReference type="ARBA" id="ARBA00022617"/>
    </source>
</evidence>
<keyword evidence="6" id="KW-0560">Oxidoreductase</keyword>
<dbReference type="Gene3D" id="1.10.630.10">
    <property type="entry name" value="Cytochrome P450"/>
    <property type="match status" value="1"/>
</dbReference>
<comment type="pathway">
    <text evidence="2">Secondary metabolite biosynthesis.</text>
</comment>
<dbReference type="AlphaFoldDB" id="A0AAV4ZZN8"/>
<dbReference type="PRINTS" id="PR00463">
    <property type="entry name" value="EP450I"/>
</dbReference>
<gene>
    <name evidence="9" type="ORF">Clacol_000046</name>
</gene>